<comment type="similarity">
    <text evidence="4">Belongs to the Nudix hydrolase family.</text>
</comment>
<dbReference type="AlphaFoldDB" id="A0A9D2B295"/>
<dbReference type="InterPro" id="IPR020084">
    <property type="entry name" value="NUDIX_hydrolase_CS"/>
</dbReference>
<evidence type="ECO:0000259" key="5">
    <source>
        <dbReference type="PROSITE" id="PS51462"/>
    </source>
</evidence>
<dbReference type="PROSITE" id="PS51462">
    <property type="entry name" value="NUDIX"/>
    <property type="match status" value="1"/>
</dbReference>
<organism evidence="6 7">
    <name type="scientific">Candidatus Blautia gallistercoris</name>
    <dbReference type="NCBI Taxonomy" id="2838490"/>
    <lineage>
        <taxon>Bacteria</taxon>
        <taxon>Bacillati</taxon>
        <taxon>Bacillota</taxon>
        <taxon>Clostridia</taxon>
        <taxon>Lachnospirales</taxon>
        <taxon>Lachnospiraceae</taxon>
        <taxon>Blautia</taxon>
    </lineage>
</organism>
<evidence type="ECO:0000313" key="7">
    <source>
        <dbReference type="Proteomes" id="UP000886817"/>
    </source>
</evidence>
<evidence type="ECO:0000256" key="1">
    <source>
        <dbReference type="ARBA" id="ARBA00001946"/>
    </source>
</evidence>
<reference evidence="6" key="1">
    <citation type="journal article" date="2021" name="PeerJ">
        <title>Extensive microbial diversity within the chicken gut microbiome revealed by metagenomics and culture.</title>
        <authorList>
            <person name="Gilroy R."/>
            <person name="Ravi A."/>
            <person name="Getino M."/>
            <person name="Pursley I."/>
            <person name="Horton D.L."/>
            <person name="Alikhan N.F."/>
            <person name="Baker D."/>
            <person name="Gharbi K."/>
            <person name="Hall N."/>
            <person name="Watson M."/>
            <person name="Adriaenssens E.M."/>
            <person name="Foster-Nyarko E."/>
            <person name="Jarju S."/>
            <person name="Secka A."/>
            <person name="Antonio M."/>
            <person name="Oren A."/>
            <person name="Chaudhuri R.R."/>
            <person name="La Ragione R."/>
            <person name="Hildebrand F."/>
            <person name="Pallen M.J."/>
        </authorList>
    </citation>
    <scope>NUCLEOTIDE SEQUENCE</scope>
    <source>
        <strain evidence="6">ChiSjej1B19-8411</strain>
    </source>
</reference>
<dbReference type="InterPro" id="IPR000086">
    <property type="entry name" value="NUDIX_hydrolase_dom"/>
</dbReference>
<dbReference type="EMBL" id="DXEX01000053">
    <property type="protein sequence ID" value="HIX58495.1"/>
    <property type="molecule type" value="Genomic_DNA"/>
</dbReference>
<reference evidence="6" key="2">
    <citation type="submission" date="2021-04" db="EMBL/GenBank/DDBJ databases">
        <authorList>
            <person name="Gilroy R."/>
        </authorList>
    </citation>
    <scope>NUCLEOTIDE SEQUENCE</scope>
    <source>
        <strain evidence="6">ChiSjej1B19-8411</strain>
    </source>
</reference>
<dbReference type="PANTHER" id="PTHR43046">
    <property type="entry name" value="GDP-MANNOSE MANNOSYL HYDROLASE"/>
    <property type="match status" value="1"/>
</dbReference>
<dbReference type="PANTHER" id="PTHR43046:SF12">
    <property type="entry name" value="GDP-MANNOSE MANNOSYL HYDROLASE"/>
    <property type="match status" value="1"/>
</dbReference>
<comment type="caution">
    <text evidence="6">The sequence shown here is derived from an EMBL/GenBank/DDBJ whole genome shotgun (WGS) entry which is preliminary data.</text>
</comment>
<sequence length="139" mass="16176">MCMIEDDRGKVLALDKVNDSYTGTTFPGGHVEKGEPFQMAVIREVREETGLEIRNPVLCGVYHWYRSGIHNVLFLYRAREFTGSLRSSEEGQVYWISLEKFLERELAPGMEHVVELVKSPQLQECWMHQEQGNYVETMY</sequence>
<evidence type="ECO:0000313" key="6">
    <source>
        <dbReference type="EMBL" id="HIX58495.1"/>
    </source>
</evidence>
<dbReference type="Pfam" id="PF00293">
    <property type="entry name" value="NUDIX"/>
    <property type="match status" value="1"/>
</dbReference>
<keyword evidence="3" id="KW-0460">Magnesium</keyword>
<evidence type="ECO:0000256" key="2">
    <source>
        <dbReference type="ARBA" id="ARBA00022801"/>
    </source>
</evidence>
<dbReference type="InterPro" id="IPR020476">
    <property type="entry name" value="Nudix_hydrolase"/>
</dbReference>
<dbReference type="GO" id="GO:0016787">
    <property type="term" value="F:hydrolase activity"/>
    <property type="evidence" value="ECO:0007669"/>
    <property type="project" value="UniProtKB-KW"/>
</dbReference>
<protein>
    <submittedName>
        <fullName evidence="6">NUDIX domain-containing protein</fullName>
    </submittedName>
</protein>
<name>A0A9D2B295_9FIRM</name>
<dbReference type="InterPro" id="IPR015797">
    <property type="entry name" value="NUDIX_hydrolase-like_dom_sf"/>
</dbReference>
<dbReference type="PRINTS" id="PR00502">
    <property type="entry name" value="NUDIXFAMILY"/>
</dbReference>
<keyword evidence="2 4" id="KW-0378">Hydrolase</keyword>
<accession>A0A9D2B295</accession>
<feature type="domain" description="Nudix hydrolase" evidence="5">
    <location>
        <begin position="1"/>
        <end position="119"/>
    </location>
</feature>
<dbReference type="SUPFAM" id="SSF55811">
    <property type="entry name" value="Nudix"/>
    <property type="match status" value="1"/>
</dbReference>
<gene>
    <name evidence="6" type="ORF">IAA45_02090</name>
</gene>
<comment type="cofactor">
    <cofactor evidence="1">
        <name>Mg(2+)</name>
        <dbReference type="ChEBI" id="CHEBI:18420"/>
    </cofactor>
</comment>
<dbReference type="PROSITE" id="PS00893">
    <property type="entry name" value="NUDIX_BOX"/>
    <property type="match status" value="1"/>
</dbReference>
<evidence type="ECO:0000256" key="3">
    <source>
        <dbReference type="ARBA" id="ARBA00022842"/>
    </source>
</evidence>
<dbReference type="Proteomes" id="UP000886817">
    <property type="component" value="Unassembled WGS sequence"/>
</dbReference>
<evidence type="ECO:0000256" key="4">
    <source>
        <dbReference type="RuleBase" id="RU003476"/>
    </source>
</evidence>
<proteinExistence type="inferred from homology"/>
<dbReference type="Gene3D" id="3.90.79.10">
    <property type="entry name" value="Nucleoside Triphosphate Pyrophosphohydrolase"/>
    <property type="match status" value="1"/>
</dbReference>
<dbReference type="CDD" id="cd18875">
    <property type="entry name" value="NUDIX_Hydrolase"/>
    <property type="match status" value="1"/>
</dbReference>